<keyword evidence="9" id="KW-0694">RNA-binding</keyword>
<accession>A0A1Y3GDN7</accession>
<dbReference type="GO" id="GO:0160101">
    <property type="term" value="F:tRNA (guanine(10)-N2)-dimethyltransferase activity"/>
    <property type="evidence" value="ECO:0007669"/>
    <property type="project" value="UniProtKB-EC"/>
</dbReference>
<evidence type="ECO:0000256" key="12">
    <source>
        <dbReference type="ARBA" id="ARBA00061338"/>
    </source>
</evidence>
<dbReference type="EMBL" id="MRZU01000002">
    <property type="protein sequence ID" value="OUJ19370.1"/>
    <property type="molecule type" value="Genomic_DNA"/>
</dbReference>
<evidence type="ECO:0000256" key="13">
    <source>
        <dbReference type="ARBA" id="ARBA00066936"/>
    </source>
</evidence>
<keyword evidence="3" id="KW-0963">Cytoplasm</keyword>
<evidence type="ECO:0000256" key="6">
    <source>
        <dbReference type="ARBA" id="ARBA00022679"/>
    </source>
</evidence>
<evidence type="ECO:0000256" key="9">
    <source>
        <dbReference type="ARBA" id="ARBA00022884"/>
    </source>
</evidence>
<evidence type="ECO:0000259" key="15">
    <source>
        <dbReference type="Pfam" id="PF01170"/>
    </source>
</evidence>
<comment type="similarity">
    <text evidence="12">Belongs to the methyltransferase superfamily. Trm-G10 family.</text>
</comment>
<sequence>MDIDEGLVFELSGEHPELPFGEVVSVLEALDVDFRVCRRFGRVLVVEVDGVDVDYLGGRLSMSHRVCDFVSFARDLSGLLEVSSGLVPEGSFCVRAVGVGGGIDVERRVGGVIDGVVDLEDPDVVYRVFIVDGGYVLGEELFDVDRGGFDGWKPTVRPYFSPIAINPRIARLMVNLSRVGRGEVLLDPFVGTGSFLIEGGLVDASPVGVDVDRDMLLGCRSNLEFVGLDLDLVQADALNLPFGDGVVDGVVADPPYGRSSRVDAVSLESLIGSSVDEMFRVLKKGGYLVLILPEGIDYIGRADEIESYSLRVHRSLTRVIRIFRRS</sequence>
<dbReference type="PROSITE" id="PS00092">
    <property type="entry name" value="N6_MTASE"/>
    <property type="match status" value="1"/>
</dbReference>
<evidence type="ECO:0000256" key="3">
    <source>
        <dbReference type="ARBA" id="ARBA00022490"/>
    </source>
</evidence>
<organism evidence="16 17">
    <name type="scientific">Methanonatronarchaeum thermophilum</name>
    <dbReference type="NCBI Taxonomy" id="1927129"/>
    <lineage>
        <taxon>Archaea</taxon>
        <taxon>Methanobacteriati</taxon>
        <taxon>Methanobacteriota</taxon>
        <taxon>Methanonatronarchaeia</taxon>
        <taxon>Methanonatronarchaeales</taxon>
        <taxon>Methanonatronarchaeaceae</taxon>
        <taxon>Methanonatronarchaeum</taxon>
    </lineage>
</organism>
<dbReference type="CDD" id="cd02440">
    <property type="entry name" value="AdoMet_MTases"/>
    <property type="match status" value="1"/>
</dbReference>
<reference evidence="16 17" key="1">
    <citation type="submission" date="2016-12" db="EMBL/GenBank/DDBJ databases">
        <title>Discovery of methanogenic haloarchaea.</title>
        <authorList>
            <person name="Sorokin D.Y."/>
            <person name="Makarova K.S."/>
            <person name="Abbas B."/>
            <person name="Ferrer M."/>
            <person name="Golyshin P.N."/>
        </authorList>
    </citation>
    <scope>NUCLEOTIDE SEQUENCE [LARGE SCALE GENOMIC DNA]</scope>
    <source>
        <strain evidence="16">AMET1</strain>
    </source>
</reference>
<name>A0A1Y3GDN7_9EURY</name>
<keyword evidence="8" id="KW-0819">tRNA processing</keyword>
<evidence type="ECO:0000256" key="7">
    <source>
        <dbReference type="ARBA" id="ARBA00022691"/>
    </source>
</evidence>
<gene>
    <name evidence="16" type="ORF">AMET1_0039</name>
</gene>
<dbReference type="InterPro" id="IPR029063">
    <property type="entry name" value="SAM-dependent_MTases_sf"/>
</dbReference>
<dbReference type="GO" id="GO:0030488">
    <property type="term" value="P:tRNA methylation"/>
    <property type="evidence" value="ECO:0007669"/>
    <property type="project" value="TreeGrafter"/>
</dbReference>
<comment type="subunit">
    <text evidence="2">Monomer.</text>
</comment>
<dbReference type="PANTHER" id="PTHR14911:SF21">
    <property type="entry name" value="N2-METHYLGUANOSINE TRNA METHYLTRANSFERASE"/>
    <property type="match status" value="1"/>
</dbReference>
<evidence type="ECO:0000256" key="1">
    <source>
        <dbReference type="ARBA" id="ARBA00004496"/>
    </source>
</evidence>
<evidence type="ECO:0000313" key="17">
    <source>
        <dbReference type="Proteomes" id="UP000195137"/>
    </source>
</evidence>
<protein>
    <recommendedName>
        <fullName evidence="13">tRNA (guanine(10)-N(2))-dimethyltransferase</fullName>
        <ecNumber evidence="13">2.1.1.213</ecNumber>
    </recommendedName>
    <alternativeName>
        <fullName evidence="14">tRNA:G10 dimethyltransferase</fullName>
    </alternativeName>
</protein>
<dbReference type="InterPro" id="IPR002052">
    <property type="entry name" value="DNA_methylase_N6_adenine_CS"/>
</dbReference>
<evidence type="ECO:0000256" key="8">
    <source>
        <dbReference type="ARBA" id="ARBA00022694"/>
    </source>
</evidence>
<comment type="catalytic activity">
    <reaction evidence="10">
        <text>guanosine(10) in tRNA + 2 S-adenosyl-L-methionine = N(2)-dimethylguanosine(10) in tRNA + 2 S-adenosyl-L-homocysteine + 2 H(+)</text>
        <dbReference type="Rhea" id="RHEA:43124"/>
        <dbReference type="Rhea" id="RHEA-COMP:10355"/>
        <dbReference type="Rhea" id="RHEA-COMP:10358"/>
        <dbReference type="ChEBI" id="CHEBI:15378"/>
        <dbReference type="ChEBI" id="CHEBI:57856"/>
        <dbReference type="ChEBI" id="CHEBI:59789"/>
        <dbReference type="ChEBI" id="CHEBI:74269"/>
        <dbReference type="ChEBI" id="CHEBI:74513"/>
        <dbReference type="EC" id="2.1.1.213"/>
    </reaction>
</comment>
<proteinExistence type="inferred from homology"/>
<evidence type="ECO:0000256" key="2">
    <source>
        <dbReference type="ARBA" id="ARBA00011245"/>
    </source>
</evidence>
<dbReference type="PRINTS" id="PR00507">
    <property type="entry name" value="N12N6MTFRASE"/>
</dbReference>
<keyword evidence="17" id="KW-1185">Reference proteome</keyword>
<evidence type="ECO:0000256" key="10">
    <source>
        <dbReference type="ARBA" id="ARBA00051883"/>
    </source>
</evidence>
<dbReference type="AlphaFoldDB" id="A0A1Y3GDN7"/>
<dbReference type="FunFam" id="3.40.50.150:FF:000251">
    <property type="entry name" value="Putative RNA methylase"/>
    <property type="match status" value="1"/>
</dbReference>
<dbReference type="Pfam" id="PF01170">
    <property type="entry name" value="UPF0020"/>
    <property type="match status" value="1"/>
</dbReference>
<evidence type="ECO:0000256" key="4">
    <source>
        <dbReference type="ARBA" id="ARBA00022555"/>
    </source>
</evidence>
<dbReference type="InterPro" id="IPR000241">
    <property type="entry name" value="RlmKL-like_Mtase"/>
</dbReference>
<comment type="subcellular location">
    <subcellularLocation>
        <location evidence="1">Cytoplasm</location>
    </subcellularLocation>
</comment>
<dbReference type="Gene3D" id="3.40.50.150">
    <property type="entry name" value="Vaccinia Virus protein VP39"/>
    <property type="match status" value="1"/>
</dbReference>
<keyword evidence="6" id="KW-0808">Transferase</keyword>
<dbReference type="PANTHER" id="PTHR14911">
    <property type="entry name" value="THUMP DOMAIN-CONTAINING"/>
    <property type="match status" value="1"/>
</dbReference>
<comment type="function">
    <text evidence="11">Catalyzes the adenosylmethionine-dependent methylation of the exocyclic amino group (N(2)) of guanosine at position 10 of various tRNAs. Acts via a two-step process that leads to the formation of either N(2)-monomethyl (m(2)G) or N(2)-dimethylguanosine (m(2)(2)G).</text>
</comment>
<keyword evidence="4" id="KW-0820">tRNA-binding</keyword>
<dbReference type="Proteomes" id="UP000195137">
    <property type="component" value="Unassembled WGS sequence"/>
</dbReference>
<evidence type="ECO:0000256" key="5">
    <source>
        <dbReference type="ARBA" id="ARBA00022603"/>
    </source>
</evidence>
<evidence type="ECO:0000313" key="16">
    <source>
        <dbReference type="EMBL" id="OUJ19370.1"/>
    </source>
</evidence>
<feature type="domain" description="Ribosomal RNA large subunit methyltransferase K/L-like methyltransferase" evidence="15">
    <location>
        <begin position="155"/>
        <end position="297"/>
    </location>
</feature>
<dbReference type="GO" id="GO:0005737">
    <property type="term" value="C:cytoplasm"/>
    <property type="evidence" value="ECO:0007669"/>
    <property type="project" value="UniProtKB-SubCell"/>
</dbReference>
<dbReference type="SUPFAM" id="SSF53335">
    <property type="entry name" value="S-adenosyl-L-methionine-dependent methyltransferases"/>
    <property type="match status" value="1"/>
</dbReference>
<evidence type="ECO:0000256" key="14">
    <source>
        <dbReference type="ARBA" id="ARBA00082665"/>
    </source>
</evidence>
<dbReference type="RefSeq" id="WP_086636473.1">
    <property type="nucleotide sequence ID" value="NZ_MRZU01000002.1"/>
</dbReference>
<evidence type="ECO:0000256" key="11">
    <source>
        <dbReference type="ARBA" id="ARBA00054380"/>
    </source>
</evidence>
<dbReference type="GO" id="GO:0000049">
    <property type="term" value="F:tRNA binding"/>
    <property type="evidence" value="ECO:0007669"/>
    <property type="project" value="UniProtKB-KW"/>
</dbReference>
<keyword evidence="7" id="KW-0949">S-adenosyl-L-methionine</keyword>
<dbReference type="SUPFAM" id="SSF143437">
    <property type="entry name" value="THUMP domain-like"/>
    <property type="match status" value="1"/>
</dbReference>
<dbReference type="OrthoDB" id="7080at2157"/>
<comment type="caution">
    <text evidence="16">The sequence shown here is derived from an EMBL/GenBank/DDBJ whole genome shotgun (WGS) entry which is preliminary data.</text>
</comment>
<dbReference type="EC" id="2.1.1.213" evidence="13"/>
<keyword evidence="5 16" id="KW-0489">Methyltransferase</keyword>